<comment type="caution">
    <text evidence="10">The sequence shown here is derived from an EMBL/GenBank/DDBJ whole genome shotgun (WGS) entry which is preliminary data.</text>
</comment>
<dbReference type="InterPro" id="IPR003148">
    <property type="entry name" value="RCK_N"/>
</dbReference>
<evidence type="ECO:0000256" key="1">
    <source>
        <dbReference type="ARBA" id="ARBA00004141"/>
    </source>
</evidence>
<dbReference type="GO" id="GO:0015297">
    <property type="term" value="F:antiporter activity"/>
    <property type="evidence" value="ECO:0007669"/>
    <property type="project" value="InterPro"/>
</dbReference>
<keyword evidence="5 7" id="KW-1133">Transmembrane helix</keyword>
<feature type="transmembrane region" description="Helical" evidence="7">
    <location>
        <begin position="7"/>
        <end position="23"/>
    </location>
</feature>
<dbReference type="Pfam" id="PF02080">
    <property type="entry name" value="TrkA_C"/>
    <property type="match status" value="1"/>
</dbReference>
<evidence type="ECO:0008006" key="11">
    <source>
        <dbReference type="Google" id="ProtNLM"/>
    </source>
</evidence>
<protein>
    <recommendedName>
        <fullName evidence="11">RCK C-terminal domain-containing protein</fullName>
    </recommendedName>
</protein>
<dbReference type="Pfam" id="PF02254">
    <property type="entry name" value="TrkA_N"/>
    <property type="match status" value="1"/>
</dbReference>
<proteinExistence type="inferred from homology"/>
<dbReference type="InterPro" id="IPR006037">
    <property type="entry name" value="RCK_C"/>
</dbReference>
<keyword evidence="3" id="KW-0813">Transport</keyword>
<dbReference type="Pfam" id="PF00999">
    <property type="entry name" value="Na_H_Exchanger"/>
    <property type="match status" value="1"/>
</dbReference>
<feature type="transmembrane region" description="Helical" evidence="7">
    <location>
        <begin position="70"/>
        <end position="92"/>
    </location>
</feature>
<dbReference type="Gene3D" id="3.40.50.720">
    <property type="entry name" value="NAD(P)-binding Rossmann-like Domain"/>
    <property type="match status" value="1"/>
</dbReference>
<dbReference type="GO" id="GO:0016020">
    <property type="term" value="C:membrane"/>
    <property type="evidence" value="ECO:0007669"/>
    <property type="project" value="UniProtKB-SubCell"/>
</dbReference>
<gene>
    <name evidence="10" type="ORF">S01H1_03991</name>
</gene>
<dbReference type="EMBL" id="BARS01002132">
    <property type="protein sequence ID" value="GAF81650.1"/>
    <property type="molecule type" value="Genomic_DNA"/>
</dbReference>
<dbReference type="SUPFAM" id="SSF51735">
    <property type="entry name" value="NAD(P)-binding Rossmann-fold domains"/>
    <property type="match status" value="1"/>
</dbReference>
<dbReference type="SUPFAM" id="SSF116726">
    <property type="entry name" value="TrkA C-terminal domain-like"/>
    <property type="match status" value="1"/>
</dbReference>
<sequence>FAELIPLRGVLLGVFFTAVGMLFDPETALAQASGVFLFASAAILLKAGVVVAVVALVLRQGLRLGILSGFSLAQTGEFSFILAAAAGSAGLLDEGLQQIFIAGSVLSLIATPFLVRAAPMVAARLGRSAPFLHRRAEEVRLSDHAVLVGFGLAGRNVARVLRSVEIPYVAVETNATTVREARAQGEEVIYGDATRSVLLQRVGIARAKLIAVAITDPLATRQIVNLARSLNPGAAILARTRYLLDVDTLLQAGANVVVAEELEGTIDLVSETLRIFGIAEGAIERFTGELRDEGYEMLRTPAQLAFDPWLTELLERVSTEWLEVPASFEGEASLADLEFRARTGSSILAVDRGGATSPNPPPSFAIRAGDRLLVFGGSEKLARVRDLLGIEASQ</sequence>
<organism evidence="10">
    <name type="scientific">marine sediment metagenome</name>
    <dbReference type="NCBI Taxonomy" id="412755"/>
    <lineage>
        <taxon>unclassified sequences</taxon>
        <taxon>metagenomes</taxon>
        <taxon>ecological metagenomes</taxon>
    </lineage>
</organism>
<dbReference type="PROSITE" id="PS51201">
    <property type="entry name" value="RCK_N"/>
    <property type="match status" value="1"/>
</dbReference>
<dbReference type="GO" id="GO:1902600">
    <property type="term" value="P:proton transmembrane transport"/>
    <property type="evidence" value="ECO:0007669"/>
    <property type="project" value="InterPro"/>
</dbReference>
<evidence type="ECO:0000259" key="8">
    <source>
        <dbReference type="PROSITE" id="PS51201"/>
    </source>
</evidence>
<evidence type="ECO:0000256" key="5">
    <source>
        <dbReference type="ARBA" id="ARBA00022989"/>
    </source>
</evidence>
<dbReference type="GO" id="GO:0008324">
    <property type="term" value="F:monoatomic cation transmembrane transporter activity"/>
    <property type="evidence" value="ECO:0007669"/>
    <property type="project" value="InterPro"/>
</dbReference>
<evidence type="ECO:0000313" key="10">
    <source>
        <dbReference type="EMBL" id="GAF81650.1"/>
    </source>
</evidence>
<reference evidence="10" key="1">
    <citation type="journal article" date="2014" name="Front. Microbiol.">
        <title>High frequency of phylogenetically diverse reductive dehalogenase-homologous genes in deep subseafloor sedimentary metagenomes.</title>
        <authorList>
            <person name="Kawai M."/>
            <person name="Futagami T."/>
            <person name="Toyoda A."/>
            <person name="Takaki Y."/>
            <person name="Nishi S."/>
            <person name="Hori S."/>
            <person name="Arai W."/>
            <person name="Tsubouchi T."/>
            <person name="Morono Y."/>
            <person name="Uchiyama I."/>
            <person name="Ito T."/>
            <person name="Fujiyama A."/>
            <person name="Inagaki F."/>
            <person name="Takami H."/>
        </authorList>
    </citation>
    <scope>NUCLEOTIDE SEQUENCE</scope>
    <source>
        <strain evidence="10">Expedition CK06-06</strain>
    </source>
</reference>
<comment type="similarity">
    <text evidence="2">Belongs to the monovalent cation:proton antiporter 2 (CPA2) transporter (TC 2.A.37) family.</text>
</comment>
<dbReference type="InterPro" id="IPR006153">
    <property type="entry name" value="Cation/H_exchanger_TM"/>
</dbReference>
<evidence type="ECO:0000256" key="2">
    <source>
        <dbReference type="ARBA" id="ARBA00005551"/>
    </source>
</evidence>
<dbReference type="Gene3D" id="1.20.1530.20">
    <property type="match status" value="1"/>
</dbReference>
<dbReference type="PANTHER" id="PTHR42751">
    <property type="entry name" value="SODIUM/HYDROGEN EXCHANGER FAMILY/TRKA DOMAIN PROTEIN"/>
    <property type="match status" value="1"/>
</dbReference>
<dbReference type="PANTHER" id="PTHR42751:SF3">
    <property type="entry name" value="SODIUM_GLUTAMATE SYMPORTER"/>
    <property type="match status" value="1"/>
</dbReference>
<evidence type="ECO:0000256" key="4">
    <source>
        <dbReference type="ARBA" id="ARBA00022692"/>
    </source>
</evidence>
<feature type="transmembrane region" description="Helical" evidence="7">
    <location>
        <begin position="35"/>
        <end position="58"/>
    </location>
</feature>
<evidence type="ECO:0000256" key="3">
    <source>
        <dbReference type="ARBA" id="ARBA00022448"/>
    </source>
</evidence>
<feature type="domain" description="RCK C-terminal" evidence="9">
    <location>
        <begin position="307"/>
        <end position="390"/>
    </location>
</feature>
<keyword evidence="6 7" id="KW-0472">Membrane</keyword>
<keyword evidence="4 7" id="KW-0812">Transmembrane</keyword>
<dbReference type="PROSITE" id="PS51202">
    <property type="entry name" value="RCK_C"/>
    <property type="match status" value="1"/>
</dbReference>
<dbReference type="Gene3D" id="3.30.70.1450">
    <property type="entry name" value="Regulator of K+ conductance, C-terminal domain"/>
    <property type="match status" value="1"/>
</dbReference>
<comment type="subcellular location">
    <subcellularLocation>
        <location evidence="1">Membrane</location>
        <topology evidence="1">Multi-pass membrane protein</topology>
    </subcellularLocation>
</comment>
<dbReference type="GO" id="GO:0006813">
    <property type="term" value="P:potassium ion transport"/>
    <property type="evidence" value="ECO:0007669"/>
    <property type="project" value="InterPro"/>
</dbReference>
<dbReference type="InterPro" id="IPR036291">
    <property type="entry name" value="NAD(P)-bd_dom_sf"/>
</dbReference>
<feature type="domain" description="RCK N-terminal" evidence="8">
    <location>
        <begin position="142"/>
        <end position="258"/>
    </location>
</feature>
<name>X0TZR0_9ZZZZ</name>
<dbReference type="InterPro" id="IPR038770">
    <property type="entry name" value="Na+/solute_symporter_sf"/>
</dbReference>
<feature type="non-terminal residue" evidence="10">
    <location>
        <position position="1"/>
    </location>
</feature>
<dbReference type="AlphaFoldDB" id="X0TZR0"/>
<dbReference type="InterPro" id="IPR036721">
    <property type="entry name" value="RCK_C_sf"/>
</dbReference>
<accession>X0TZR0</accession>
<evidence type="ECO:0000256" key="7">
    <source>
        <dbReference type="SAM" id="Phobius"/>
    </source>
</evidence>
<evidence type="ECO:0000259" key="9">
    <source>
        <dbReference type="PROSITE" id="PS51202"/>
    </source>
</evidence>
<feature type="transmembrane region" description="Helical" evidence="7">
    <location>
        <begin position="98"/>
        <end position="118"/>
    </location>
</feature>
<evidence type="ECO:0000256" key="6">
    <source>
        <dbReference type="ARBA" id="ARBA00023136"/>
    </source>
</evidence>